<protein>
    <submittedName>
        <fullName evidence="15">Sorbin and SH3 domain containing 1</fullName>
    </submittedName>
</protein>
<accession>A0A4X1UQC5</accession>
<dbReference type="PANTHER" id="PTHR14167">
    <property type="entry name" value="SH3 DOMAIN-CONTAINING"/>
    <property type="match status" value="1"/>
</dbReference>
<feature type="region of interest" description="Disordered" evidence="12">
    <location>
        <begin position="680"/>
        <end position="705"/>
    </location>
</feature>
<keyword evidence="4 11" id="KW-0728">SH3 domain</keyword>
<feature type="region of interest" description="Disordered" evidence="12">
    <location>
        <begin position="392"/>
        <end position="530"/>
    </location>
</feature>
<feature type="compositionally biased region" description="Basic and acidic residues" evidence="12">
    <location>
        <begin position="1107"/>
        <end position="1121"/>
    </location>
</feature>
<dbReference type="Pfam" id="PF14604">
    <property type="entry name" value="SH3_9"/>
    <property type="match status" value="1"/>
</dbReference>
<dbReference type="InterPro" id="IPR050384">
    <property type="entry name" value="Endophilin_SH3RF"/>
</dbReference>
<dbReference type="Pfam" id="PF02208">
    <property type="entry name" value="Sorb"/>
    <property type="match status" value="1"/>
</dbReference>
<evidence type="ECO:0000256" key="1">
    <source>
        <dbReference type="ARBA" id="ARBA00004236"/>
    </source>
</evidence>
<feature type="compositionally biased region" description="Polar residues" evidence="12">
    <location>
        <begin position="617"/>
        <end position="627"/>
    </location>
</feature>
<reference evidence="15" key="2">
    <citation type="submission" date="2025-08" db="UniProtKB">
        <authorList>
            <consortium name="Ensembl"/>
        </authorList>
    </citation>
    <scope>IDENTIFICATION</scope>
</reference>
<dbReference type="FunFam" id="2.30.30.40:FF:000004">
    <property type="entry name" value="Sorbin and SH3 domain-containing protein 1 isoform 2"/>
    <property type="match status" value="1"/>
</dbReference>
<dbReference type="InterPro" id="IPR001452">
    <property type="entry name" value="SH3_domain"/>
</dbReference>
<dbReference type="AlphaFoldDB" id="A0A4X1UQC5"/>
<keyword evidence="8" id="KW-0677">Repeat</keyword>
<dbReference type="GO" id="GO:0005737">
    <property type="term" value="C:cytoplasm"/>
    <property type="evidence" value="ECO:0007669"/>
    <property type="project" value="UniProtKB-SubCell"/>
</dbReference>
<feature type="region of interest" description="Disordered" evidence="12">
    <location>
        <begin position="612"/>
        <end position="639"/>
    </location>
</feature>
<dbReference type="InterPro" id="IPR003127">
    <property type="entry name" value="SoHo_dom"/>
</dbReference>
<feature type="compositionally biased region" description="Polar residues" evidence="12">
    <location>
        <begin position="1194"/>
        <end position="1213"/>
    </location>
</feature>
<evidence type="ECO:0000256" key="12">
    <source>
        <dbReference type="SAM" id="MobiDB-lite"/>
    </source>
</evidence>
<evidence type="ECO:0000256" key="2">
    <source>
        <dbReference type="ARBA" id="ARBA00004246"/>
    </source>
</evidence>
<dbReference type="InterPro" id="IPR036028">
    <property type="entry name" value="SH3-like_dom_sf"/>
</dbReference>
<feature type="compositionally biased region" description="Basic and acidic residues" evidence="12">
    <location>
        <begin position="242"/>
        <end position="251"/>
    </location>
</feature>
<dbReference type="InterPro" id="IPR035606">
    <property type="entry name" value="SORBS1_SH3"/>
</dbReference>
<dbReference type="PANTHER" id="PTHR14167:SF64">
    <property type="entry name" value="SORBIN AND SH3 DOMAIN-CONTAINING PROTEIN 1"/>
    <property type="match status" value="1"/>
</dbReference>
<dbReference type="GO" id="GO:0005925">
    <property type="term" value="C:focal adhesion"/>
    <property type="evidence" value="ECO:0007669"/>
    <property type="project" value="UniProtKB-SubCell"/>
</dbReference>
<dbReference type="CDD" id="cd11919">
    <property type="entry name" value="SH3_Sorbs1_1"/>
    <property type="match status" value="1"/>
</dbReference>
<evidence type="ECO:0000256" key="4">
    <source>
        <dbReference type="ARBA" id="ARBA00022443"/>
    </source>
</evidence>
<keyword evidence="5" id="KW-1003">Cell membrane</keyword>
<dbReference type="Proteomes" id="UP000314985">
    <property type="component" value="Chromosome 14"/>
</dbReference>
<comment type="subcellular location">
    <subcellularLocation>
        <location evidence="2">Cell junction</location>
        <location evidence="2">Focal adhesion</location>
    </subcellularLocation>
    <subcellularLocation>
        <location evidence="1">Cell membrane</location>
    </subcellularLocation>
    <subcellularLocation>
        <location evidence="3">Cytoplasm</location>
    </subcellularLocation>
</comment>
<dbReference type="PRINTS" id="PR00452">
    <property type="entry name" value="SH3DOMAIN"/>
</dbReference>
<feature type="region of interest" description="Disordered" evidence="12">
    <location>
        <begin position="1154"/>
        <end position="1213"/>
    </location>
</feature>
<dbReference type="SUPFAM" id="SSF50044">
    <property type="entry name" value="SH3-domain"/>
    <property type="match status" value="3"/>
</dbReference>
<feature type="compositionally biased region" description="Basic and acidic residues" evidence="12">
    <location>
        <begin position="498"/>
        <end position="522"/>
    </location>
</feature>
<dbReference type="Gene3D" id="2.30.30.40">
    <property type="entry name" value="SH3 Domains"/>
    <property type="match status" value="3"/>
</dbReference>
<dbReference type="Ensembl" id="ENSSSCT00070037012.1">
    <property type="protein sequence ID" value="ENSSSCP00070030951.1"/>
    <property type="gene ID" value="ENSSSCG00070017712.1"/>
</dbReference>
<dbReference type="CDD" id="cd11922">
    <property type="entry name" value="SH3_Sorbs1_2"/>
    <property type="match status" value="1"/>
</dbReference>
<dbReference type="InterPro" id="IPR035610">
    <property type="entry name" value="SORBS1_SH3_1"/>
</dbReference>
<dbReference type="SMART" id="SM00459">
    <property type="entry name" value="Sorb"/>
    <property type="match status" value="1"/>
</dbReference>
<evidence type="ECO:0000256" key="8">
    <source>
        <dbReference type="ARBA" id="ARBA00022737"/>
    </source>
</evidence>
<evidence type="ECO:0000256" key="9">
    <source>
        <dbReference type="ARBA" id="ARBA00022949"/>
    </source>
</evidence>
<keyword evidence="6" id="KW-0963">Cytoplasm</keyword>
<dbReference type="PROSITE" id="PS50831">
    <property type="entry name" value="SOHO"/>
    <property type="match status" value="1"/>
</dbReference>
<feature type="compositionally biased region" description="Basic and acidic residues" evidence="12">
    <location>
        <begin position="342"/>
        <end position="353"/>
    </location>
</feature>
<feature type="compositionally biased region" description="Pro residues" evidence="12">
    <location>
        <begin position="228"/>
        <end position="240"/>
    </location>
</feature>
<evidence type="ECO:0000256" key="11">
    <source>
        <dbReference type="PROSITE-ProRule" id="PRU00192"/>
    </source>
</evidence>
<dbReference type="PROSITE" id="PS50002">
    <property type="entry name" value="SH3"/>
    <property type="match status" value="3"/>
</dbReference>
<evidence type="ECO:0000256" key="10">
    <source>
        <dbReference type="ARBA" id="ARBA00023136"/>
    </source>
</evidence>
<gene>
    <name evidence="15" type="primary">SORBS1</name>
</gene>
<reference evidence="15 16" key="1">
    <citation type="submission" date="2017-08" db="EMBL/GenBank/DDBJ databases">
        <title>USMARCv1.0.</title>
        <authorList>
            <person name="Hannum G.I."/>
            <person name="Koren S."/>
            <person name="Schroeder S.G."/>
            <person name="Chin S.C."/>
            <person name="Nonneman D.J."/>
            <person name="Becker S.A."/>
            <person name="Rosen B.D."/>
            <person name="Bickhart D.M."/>
            <person name="Putnam N.H."/>
            <person name="Green R.E."/>
            <person name="Tuggle C.K."/>
            <person name="Liu H."/>
            <person name="Rohrer G.A."/>
            <person name="Warr A."/>
            <person name="Hall R."/>
            <person name="Kim K."/>
            <person name="Hume D.A."/>
            <person name="Talbot R."/>
            <person name="Chow W."/>
            <person name="Howe K."/>
            <person name="Schwartz A.S."/>
            <person name="Watson M."/>
            <person name="Archibald A.L."/>
            <person name="Phillippy A.M."/>
            <person name="Smith T.P.L."/>
        </authorList>
    </citation>
    <scope>NUCLEOTIDE SEQUENCE [LARGE SCALE GENOMIC DNA]</scope>
</reference>
<feature type="compositionally biased region" description="Low complexity" evidence="12">
    <location>
        <begin position="628"/>
        <end position="638"/>
    </location>
</feature>
<evidence type="ECO:0000256" key="3">
    <source>
        <dbReference type="ARBA" id="ARBA00004496"/>
    </source>
</evidence>
<evidence type="ECO:0000259" key="13">
    <source>
        <dbReference type="PROSITE" id="PS50002"/>
    </source>
</evidence>
<keyword evidence="7" id="KW-0597">Phosphoprotein</keyword>
<evidence type="ECO:0000313" key="16">
    <source>
        <dbReference type="Proteomes" id="UP000314985"/>
    </source>
</evidence>
<name>A0A4X1UQC5_PIG</name>
<sequence>MSSECDVGASKAVVNGLALGSNGRDKATADPFRARSISAVKIIPVKTVKNSSGLVLPPDTDPTKICTGKGAVTLRASSSYREIPSGSPVSPREAPQQERKADEWRLPSHADANGNAQPSSLAAKGYRSVHPSFPSDKPQDAISSPAQPEVIVVPLYLVNTDRGHEGTDRPPASRGPEAPGPATAPAGSPLTFPTLDDFIPPHLQRRPQHSQPASAPGSFPPVSQTPPSLSPPPPLVPPVPEGLRRVSEPDRTGAVSSTDTSPLLNEVSSPRVGTDPQTTAPVSKPSSAYPSTTIVNPTIVLLQHNREQQKRLSSLSDPASERRVGEQDSAPPQEKSTSPGRAAEKKAKDDSRRVAKSVQDLSDVSADEVGIPLRNTERSKDWYKTMFKQIHKLNRDTPEENPYFPTYKFPELPEIQQNSEEDNPYTPTYQFPASTPSPKSEDDDSDLYSPRYSFSEDTKSPLSVPRSKSEMNYIDGEKVVKRSATLPLPTRSSSLKSSPERNDWEPPDKKVDTRKYRAEPKSIYDYQPGKSSVLTNEKMSRDISPEEIDLKNEPWYKFFSELEFGKPPPKKIWDYTPGDCSILPREDRKTNLEKDLNLCPTELEADLGKTEPLTKAPSANLSQSSAVSPTPETSSEPPGYIYSSNFHAVKRESDGAPGDFASLENERQIYKSVLEGGDIPLQGLSGLKRPSSSASTKDSESPRHFIPADYLESTEEFIRRRHDDKEKLLADQRRLKREQEEADIAARRHTGVIPTHHQFITNERFGDLLNIDDTAKRKSGSEMRPARAKFDFKAQTLKELPLQKGDIVYIYKQIDQNWYEGEHHGRVGIFPRTYIELLPPAEKAQPKKLTPVQVLEYGEAIAKFNFNGDTQVEMSFRKGERITLLRQVDENWYEGRIPGTSRQGIFPITYVDVIKRPLVKNPVDYIDLPFSSSPSRSATASPQFPGHSKLLVPAPTSLPHPHRALSPEMHAVTAEWISLTVGVPSRRSLALTPPLPPLPETSVYSTDPLASLARPSPSLSLSLPTSSWSDWSTPHAVGSPLALPPPHKACSLVPGAQASLHINGDSSTHMAPPGLRQDSFSQLQLGRSDKVISELSDAFSSQGKRQPWREESGARDREAGERCLGGPAISKKSCLRPSDVVRCLSSEQRFPELHAPEESWPRRPLGGPLPGREAEHPELHRGGEPAKRKAARTGASQQPQAQQRRVTPDRSQTSQDLFSYQALYSYIPQNDDELELRDGDIVDVMEKCDDGWFVGTSRRTRQFGTFPGNYVRPLYL</sequence>
<evidence type="ECO:0000313" key="15">
    <source>
        <dbReference type="Ensembl" id="ENSSSCP00070030951.1"/>
    </source>
</evidence>
<dbReference type="PRINTS" id="PR00499">
    <property type="entry name" value="P67PHOX"/>
</dbReference>
<dbReference type="InterPro" id="IPR035611">
    <property type="entry name" value="SORBS1_SH3_2"/>
</dbReference>
<feature type="compositionally biased region" description="Polar residues" evidence="12">
    <location>
        <begin position="254"/>
        <end position="268"/>
    </location>
</feature>
<keyword evidence="10" id="KW-0472">Membrane</keyword>
<proteinExistence type="predicted"/>
<dbReference type="Pfam" id="PF07653">
    <property type="entry name" value="SH3_2"/>
    <property type="match status" value="1"/>
</dbReference>
<evidence type="ECO:0000256" key="5">
    <source>
        <dbReference type="ARBA" id="ARBA00022475"/>
    </source>
</evidence>
<feature type="compositionally biased region" description="Low complexity" evidence="12">
    <location>
        <begin position="175"/>
        <end position="187"/>
    </location>
</feature>
<evidence type="ECO:0000256" key="7">
    <source>
        <dbReference type="ARBA" id="ARBA00022553"/>
    </source>
</evidence>
<organism evidence="15 16">
    <name type="scientific">Sus scrofa</name>
    <name type="common">Pig</name>
    <dbReference type="NCBI Taxonomy" id="9823"/>
    <lineage>
        <taxon>Eukaryota</taxon>
        <taxon>Metazoa</taxon>
        <taxon>Chordata</taxon>
        <taxon>Craniata</taxon>
        <taxon>Vertebrata</taxon>
        <taxon>Euteleostomi</taxon>
        <taxon>Mammalia</taxon>
        <taxon>Eutheria</taxon>
        <taxon>Laurasiatheria</taxon>
        <taxon>Artiodactyla</taxon>
        <taxon>Suina</taxon>
        <taxon>Suidae</taxon>
        <taxon>Sus</taxon>
    </lineage>
</organism>
<feature type="domain" description="SH3" evidence="13">
    <location>
        <begin position="855"/>
        <end position="916"/>
    </location>
</feature>
<feature type="domain" description="SoHo" evidence="14">
    <location>
        <begin position="354"/>
        <end position="457"/>
    </location>
</feature>
<feature type="compositionally biased region" description="Polar residues" evidence="12">
    <location>
        <begin position="425"/>
        <end position="438"/>
    </location>
</feature>
<dbReference type="SMART" id="SM00326">
    <property type="entry name" value="SH3"/>
    <property type="match status" value="3"/>
</dbReference>
<feature type="region of interest" description="Disordered" evidence="12">
    <location>
        <begin position="77"/>
        <end position="378"/>
    </location>
</feature>
<dbReference type="FunFam" id="2.30.30.40:FF:000003">
    <property type="entry name" value="Sorbin and SH3 domain-containing protein 1 isoform 2"/>
    <property type="match status" value="1"/>
</dbReference>
<dbReference type="FunFam" id="2.30.30.40:FF:000001">
    <property type="entry name" value="Sorbin and SH3 domain-containing protein 1 isoform 2"/>
    <property type="match status" value="1"/>
</dbReference>
<feature type="compositionally biased region" description="Polar residues" evidence="12">
    <location>
        <begin position="275"/>
        <end position="296"/>
    </location>
</feature>
<feature type="compositionally biased region" description="Basic and acidic residues" evidence="12">
    <location>
        <begin position="1172"/>
        <end position="1187"/>
    </location>
</feature>
<dbReference type="Pfam" id="PF00018">
    <property type="entry name" value="SH3_1"/>
    <property type="match status" value="1"/>
</dbReference>
<feature type="region of interest" description="Disordered" evidence="12">
    <location>
        <begin position="51"/>
        <end position="70"/>
    </location>
</feature>
<dbReference type="CDD" id="cd11916">
    <property type="entry name" value="SH3_Sorbs1_3"/>
    <property type="match status" value="1"/>
</dbReference>
<dbReference type="GO" id="GO:0005886">
    <property type="term" value="C:plasma membrane"/>
    <property type="evidence" value="ECO:0007669"/>
    <property type="project" value="UniProtKB-SubCell"/>
</dbReference>
<feature type="domain" description="SH3" evidence="13">
    <location>
        <begin position="1215"/>
        <end position="1276"/>
    </location>
</feature>
<feature type="compositionally biased region" description="Basic and acidic residues" evidence="12">
    <location>
        <begin position="95"/>
        <end position="108"/>
    </location>
</feature>
<keyword evidence="9" id="KW-0965">Cell junction</keyword>
<feature type="domain" description="SH3" evidence="13">
    <location>
        <begin position="781"/>
        <end position="840"/>
    </location>
</feature>
<feature type="region of interest" description="Disordered" evidence="12">
    <location>
        <begin position="1096"/>
        <end position="1129"/>
    </location>
</feature>
<evidence type="ECO:0000259" key="14">
    <source>
        <dbReference type="PROSITE" id="PS50831"/>
    </source>
</evidence>
<evidence type="ECO:0000256" key="6">
    <source>
        <dbReference type="ARBA" id="ARBA00022490"/>
    </source>
</evidence>